<name>A0A5E4PMY5_9NEOP</name>
<sequence length="357" mass="41445">MRLDDSDADLRENVGVTNVITQNKRNLLPYTLQNSSKYWAKLSKFCKHVARDGDEHLQYKNIPMFSDWKKGTDAAAYHLRYIFCIYDREFDHPWQIQLRTNPDGPLHRLLIFTVEAKRAIIVGRPPHEDGALNGHYLFSGCRDERIVQVFFDYGSRLFSNIARCRCDDELSLGFVCRCCLGISRRSRVLGWSQSRLLGLASRRQGLVEPSPLCFAFVLSTFLLGLASRLGFQHSLTENGFCCIRSWCFGPSVSLCFWGRGIQPSHSVYNYTKMMSLYKLYEPFQVPNQSRAEELDHITDCRCPRVYWPVCAYDNVTYANPCIMNCFGQTKRRYGPCITYRRNILIRVPLEWKNISVY</sequence>
<dbReference type="Gene3D" id="3.30.60.30">
    <property type="match status" value="1"/>
</dbReference>
<dbReference type="Pfam" id="PF00050">
    <property type="entry name" value="Kazal_1"/>
    <property type="match status" value="1"/>
</dbReference>
<dbReference type="PROSITE" id="PS51465">
    <property type="entry name" value="KAZAL_2"/>
    <property type="match status" value="1"/>
</dbReference>
<dbReference type="InterPro" id="IPR002350">
    <property type="entry name" value="Kazal_dom"/>
</dbReference>
<dbReference type="EMBL" id="FZQP02000012">
    <property type="protein sequence ID" value="VVC86692.1"/>
    <property type="molecule type" value="Genomic_DNA"/>
</dbReference>
<dbReference type="InterPro" id="IPR036058">
    <property type="entry name" value="Kazal_dom_sf"/>
</dbReference>
<accession>A0A5E4PMY5</accession>
<organism evidence="2 3">
    <name type="scientific">Leptidea sinapis</name>
    <dbReference type="NCBI Taxonomy" id="189913"/>
    <lineage>
        <taxon>Eukaryota</taxon>
        <taxon>Metazoa</taxon>
        <taxon>Ecdysozoa</taxon>
        <taxon>Arthropoda</taxon>
        <taxon>Hexapoda</taxon>
        <taxon>Insecta</taxon>
        <taxon>Pterygota</taxon>
        <taxon>Neoptera</taxon>
        <taxon>Endopterygota</taxon>
        <taxon>Lepidoptera</taxon>
        <taxon>Glossata</taxon>
        <taxon>Ditrysia</taxon>
        <taxon>Papilionoidea</taxon>
        <taxon>Pieridae</taxon>
        <taxon>Dismorphiinae</taxon>
        <taxon>Leptidea</taxon>
    </lineage>
</organism>
<dbReference type="PROSITE" id="PS00282">
    <property type="entry name" value="KAZAL_1"/>
    <property type="match status" value="1"/>
</dbReference>
<dbReference type="Proteomes" id="UP000324832">
    <property type="component" value="Unassembled WGS sequence"/>
</dbReference>
<proteinExistence type="predicted"/>
<dbReference type="SMART" id="SM00280">
    <property type="entry name" value="KAZAL"/>
    <property type="match status" value="1"/>
</dbReference>
<keyword evidence="3" id="KW-1185">Reference proteome</keyword>
<reference evidence="2 3" key="1">
    <citation type="submission" date="2017-07" db="EMBL/GenBank/DDBJ databases">
        <authorList>
            <person name="Talla V."/>
            <person name="Backstrom N."/>
        </authorList>
    </citation>
    <scope>NUCLEOTIDE SEQUENCE [LARGE SCALE GENOMIC DNA]</scope>
</reference>
<feature type="domain" description="Kazal-like" evidence="1">
    <location>
        <begin position="294"/>
        <end position="338"/>
    </location>
</feature>
<dbReference type="CDD" id="cd00104">
    <property type="entry name" value="KAZAL_FS"/>
    <property type="match status" value="1"/>
</dbReference>
<protein>
    <recommendedName>
        <fullName evidence="1">Kazal-like domain-containing protein</fullName>
    </recommendedName>
</protein>
<dbReference type="SUPFAM" id="SSF100895">
    <property type="entry name" value="Kazal-type serine protease inhibitors"/>
    <property type="match status" value="1"/>
</dbReference>
<gene>
    <name evidence="2" type="ORF">LSINAPIS_LOCUS468</name>
</gene>
<evidence type="ECO:0000259" key="1">
    <source>
        <dbReference type="PROSITE" id="PS51465"/>
    </source>
</evidence>
<evidence type="ECO:0000313" key="2">
    <source>
        <dbReference type="EMBL" id="VVC86692.1"/>
    </source>
</evidence>
<evidence type="ECO:0000313" key="3">
    <source>
        <dbReference type="Proteomes" id="UP000324832"/>
    </source>
</evidence>
<dbReference type="AlphaFoldDB" id="A0A5E4PMY5"/>